<dbReference type="Pfam" id="PF00254">
    <property type="entry name" value="FKBP_C"/>
    <property type="match status" value="1"/>
</dbReference>
<evidence type="ECO:0000256" key="1">
    <source>
        <dbReference type="ARBA" id="ARBA00000971"/>
    </source>
</evidence>
<feature type="signal peptide" evidence="7">
    <location>
        <begin position="1"/>
        <end position="28"/>
    </location>
</feature>
<sequence length="324" mass="33120">MRLRRYSVLTGVVSLALLLSGCASGSPAADSTAAETQAVGEAPSYEVVDDGEAIAAATISENYGDTPEVTPPAADLVGDLMERTTVVDGDGEPITAESSVVWKEQIYDLGTGQPATEFTAQGPVDLSNPELPEYVAAALVGVPSGSRIGLVIPSAVMLGTTTGAEDVAPMLLILDVQTIEDGAAANGEPQEPTQSLVTTSANPGEAPEITVHSDQPEPTEQVIDVTMKGDGAVVEAGDSVTVQYTGLLFSDGTEFDSSWSRGGVPATFPTTGVVEGFANALVGQTVGSRITTVFPAELGYGDQDNGTIPPGSTLVFVVDIIATM</sequence>
<proteinExistence type="predicted"/>
<feature type="chain" id="PRO_5045054560" description="peptidylprolyl isomerase" evidence="7">
    <location>
        <begin position="29"/>
        <end position="324"/>
    </location>
</feature>
<evidence type="ECO:0000256" key="7">
    <source>
        <dbReference type="SAM" id="SignalP"/>
    </source>
</evidence>
<dbReference type="PROSITE" id="PS50059">
    <property type="entry name" value="FKBP_PPIASE"/>
    <property type="match status" value="1"/>
</dbReference>
<dbReference type="Proteomes" id="UP001170379">
    <property type="component" value="Unassembled WGS sequence"/>
</dbReference>
<dbReference type="EMBL" id="PXVD01000003">
    <property type="protein sequence ID" value="MDJ1370135.1"/>
    <property type="molecule type" value="Genomic_DNA"/>
</dbReference>
<feature type="region of interest" description="Disordered" evidence="6">
    <location>
        <begin position="184"/>
        <end position="217"/>
    </location>
</feature>
<reference evidence="9" key="2">
    <citation type="journal article" date="2022" name="Sci. Rep.">
        <title>In silico prediction of the enzymes involved in the degradation of the herbicide molinate by Gulosibacter molinativorax ON4T.</title>
        <authorList>
            <person name="Lopes A.R."/>
            <person name="Bunin E."/>
            <person name="Viana A.T."/>
            <person name="Froufe H."/>
            <person name="Munoz-Merida A."/>
            <person name="Pinho D."/>
            <person name="Figueiredo J."/>
            <person name="Barroso C."/>
            <person name="Vaz-Moreira I."/>
            <person name="Bellanger X."/>
            <person name="Egas C."/>
            <person name="Nunes O.C."/>
        </authorList>
    </citation>
    <scope>NUCLEOTIDE SEQUENCE</scope>
    <source>
        <strain evidence="9">ON4</strain>
    </source>
</reference>
<dbReference type="RefSeq" id="WP_026935824.1">
    <property type="nucleotide sequence ID" value="NZ_CP028426.1"/>
</dbReference>
<evidence type="ECO:0000313" key="9">
    <source>
        <dbReference type="EMBL" id="MDJ1370135.1"/>
    </source>
</evidence>
<keyword evidence="3 5" id="KW-0697">Rotamase</keyword>
<dbReference type="SUPFAM" id="SSF54534">
    <property type="entry name" value="FKBP-like"/>
    <property type="match status" value="1"/>
</dbReference>
<evidence type="ECO:0000256" key="3">
    <source>
        <dbReference type="ARBA" id="ARBA00023110"/>
    </source>
</evidence>
<dbReference type="InterPro" id="IPR044609">
    <property type="entry name" value="FKBP2/11"/>
</dbReference>
<dbReference type="EC" id="5.2.1.8" evidence="2 5"/>
<reference evidence="9" key="1">
    <citation type="submission" date="2018-03" db="EMBL/GenBank/DDBJ databases">
        <authorList>
            <person name="Nunes O.C."/>
            <person name="Lopes A.R."/>
            <person name="Froufe H."/>
            <person name="Munoz-Merida A."/>
            <person name="Barroso C."/>
            <person name="Egas C."/>
        </authorList>
    </citation>
    <scope>NUCLEOTIDE SEQUENCE</scope>
    <source>
        <strain evidence="9">ON4</strain>
    </source>
</reference>
<dbReference type="PROSITE" id="PS51257">
    <property type="entry name" value="PROKAR_LIPOPROTEIN"/>
    <property type="match status" value="1"/>
</dbReference>
<keyword evidence="10" id="KW-1185">Reference proteome</keyword>
<dbReference type="PANTHER" id="PTHR45779:SF7">
    <property type="entry name" value="PEPTIDYLPROLYL ISOMERASE"/>
    <property type="match status" value="1"/>
</dbReference>
<evidence type="ECO:0000313" key="10">
    <source>
        <dbReference type="Proteomes" id="UP001170379"/>
    </source>
</evidence>
<keyword evidence="4 5" id="KW-0413">Isomerase</keyword>
<evidence type="ECO:0000259" key="8">
    <source>
        <dbReference type="PROSITE" id="PS50059"/>
    </source>
</evidence>
<gene>
    <name evidence="9" type="ORF">C7K25_01905</name>
</gene>
<evidence type="ECO:0000256" key="2">
    <source>
        <dbReference type="ARBA" id="ARBA00013194"/>
    </source>
</evidence>
<evidence type="ECO:0000256" key="5">
    <source>
        <dbReference type="PROSITE-ProRule" id="PRU00277"/>
    </source>
</evidence>
<keyword evidence="7" id="KW-0732">Signal</keyword>
<organism evidence="9 10">
    <name type="scientific">Gulosibacter molinativorax</name>
    <dbReference type="NCBI Taxonomy" id="256821"/>
    <lineage>
        <taxon>Bacteria</taxon>
        <taxon>Bacillati</taxon>
        <taxon>Actinomycetota</taxon>
        <taxon>Actinomycetes</taxon>
        <taxon>Micrococcales</taxon>
        <taxon>Microbacteriaceae</taxon>
        <taxon>Gulosibacter</taxon>
    </lineage>
</organism>
<comment type="caution">
    <text evidence="9">The sequence shown here is derived from an EMBL/GenBank/DDBJ whole genome shotgun (WGS) entry which is preliminary data.</text>
</comment>
<name>A0ABT7C4K2_9MICO</name>
<accession>A0ABT7C4K2</accession>
<feature type="domain" description="PPIase FKBP-type" evidence="8">
    <location>
        <begin position="237"/>
        <end position="324"/>
    </location>
</feature>
<protein>
    <recommendedName>
        <fullName evidence="2 5">peptidylprolyl isomerase</fullName>
        <ecNumber evidence="2 5">5.2.1.8</ecNumber>
    </recommendedName>
</protein>
<evidence type="ECO:0000256" key="6">
    <source>
        <dbReference type="SAM" id="MobiDB-lite"/>
    </source>
</evidence>
<dbReference type="InterPro" id="IPR046357">
    <property type="entry name" value="PPIase_dom_sf"/>
</dbReference>
<feature type="compositionally biased region" description="Polar residues" evidence="6">
    <location>
        <begin position="191"/>
        <end position="202"/>
    </location>
</feature>
<comment type="catalytic activity">
    <reaction evidence="1 5">
        <text>[protein]-peptidylproline (omega=180) = [protein]-peptidylproline (omega=0)</text>
        <dbReference type="Rhea" id="RHEA:16237"/>
        <dbReference type="Rhea" id="RHEA-COMP:10747"/>
        <dbReference type="Rhea" id="RHEA-COMP:10748"/>
        <dbReference type="ChEBI" id="CHEBI:83833"/>
        <dbReference type="ChEBI" id="CHEBI:83834"/>
        <dbReference type="EC" id="5.2.1.8"/>
    </reaction>
</comment>
<evidence type="ECO:0000256" key="4">
    <source>
        <dbReference type="ARBA" id="ARBA00023235"/>
    </source>
</evidence>
<dbReference type="InterPro" id="IPR001179">
    <property type="entry name" value="PPIase_FKBP_dom"/>
</dbReference>
<dbReference type="Gene3D" id="3.10.50.40">
    <property type="match status" value="1"/>
</dbReference>
<dbReference type="PANTHER" id="PTHR45779">
    <property type="entry name" value="PEPTIDYLPROLYL ISOMERASE"/>
    <property type="match status" value="1"/>
</dbReference>